<name>A0A1A6GEJ7_NEOLE</name>
<dbReference type="GO" id="GO:0019814">
    <property type="term" value="C:immunoglobulin complex"/>
    <property type="evidence" value="ECO:0007669"/>
    <property type="project" value="UniProtKB-KW"/>
</dbReference>
<reference evidence="6 7" key="1">
    <citation type="submission" date="2016-06" db="EMBL/GenBank/DDBJ databases">
        <title>The Draft Genome Sequence and Annotation of the Desert Woodrat Neotoma lepida.</title>
        <authorList>
            <person name="Campbell M."/>
            <person name="Oakeson K.F."/>
            <person name="Yandell M."/>
            <person name="Halpert J.R."/>
            <person name="Dearing D."/>
        </authorList>
    </citation>
    <scope>NUCLEOTIDE SEQUENCE [LARGE SCALE GENOMIC DNA]</scope>
    <source>
        <strain evidence="6">417</strain>
        <tissue evidence="6">Liver</tissue>
    </source>
</reference>
<dbReference type="FunFam" id="2.60.40.10:FF:000350">
    <property type="entry name" value="Immunoglobulin kappa chain variable 18-36"/>
    <property type="match status" value="1"/>
</dbReference>
<dbReference type="GO" id="GO:0005576">
    <property type="term" value="C:extracellular region"/>
    <property type="evidence" value="ECO:0007669"/>
    <property type="project" value="UniProtKB-ARBA"/>
</dbReference>
<evidence type="ECO:0000256" key="2">
    <source>
        <dbReference type="ARBA" id="ARBA00023130"/>
    </source>
</evidence>
<dbReference type="SMART" id="SM00409">
    <property type="entry name" value="IG"/>
    <property type="match status" value="2"/>
</dbReference>
<dbReference type="InterPro" id="IPR003599">
    <property type="entry name" value="Ig_sub"/>
</dbReference>
<keyword evidence="4" id="KW-1280">Immunoglobulin</keyword>
<keyword evidence="3" id="KW-1015">Disulfide bond</keyword>
<dbReference type="STRING" id="56216.A0A1A6GEJ7"/>
<dbReference type="PANTHER" id="PTHR23267">
    <property type="entry name" value="IMMUNOGLOBULIN LIGHT CHAIN"/>
    <property type="match status" value="1"/>
</dbReference>
<evidence type="ECO:0000256" key="1">
    <source>
        <dbReference type="ARBA" id="ARBA00022859"/>
    </source>
</evidence>
<dbReference type="InterPro" id="IPR007110">
    <property type="entry name" value="Ig-like_dom"/>
</dbReference>
<feature type="non-terminal residue" evidence="6">
    <location>
        <position position="269"/>
    </location>
</feature>
<evidence type="ECO:0000256" key="4">
    <source>
        <dbReference type="ARBA" id="ARBA00043265"/>
    </source>
</evidence>
<dbReference type="EMBL" id="LZPO01098459">
    <property type="protein sequence ID" value="OBS63742.1"/>
    <property type="molecule type" value="Genomic_DNA"/>
</dbReference>
<keyword evidence="1" id="KW-0391">Immunity</keyword>
<dbReference type="Pfam" id="PF07686">
    <property type="entry name" value="V-set"/>
    <property type="match status" value="2"/>
</dbReference>
<sequence length="269" mass="29008">MLGLTTVNNVIGETTTQSPASLNFSPGETATLTCRSSQSVGSYLAWYQQKPGQVPRLLIYGASTRASDVPVRFSGSGSGTDFSLTISSLEPEDVATYYCQPMSRTSGDVVLTQTPLSLSTTIGQSASISCRSSQSLLHSDGKTYLYWFLQRPGQSPHLLIYLASTRYTGIPDRFSGSGSGTEFTLKISRVEAEDLGVYYCMQGDRVTVTCKISQDIGNNLHWYQPKPNEAPRLLIKYALQSISGIPSTLSGSGSGTDFTLSISNMEAED</sequence>
<dbReference type="GO" id="GO:0005886">
    <property type="term" value="C:plasma membrane"/>
    <property type="evidence" value="ECO:0007669"/>
    <property type="project" value="UniProtKB-ARBA"/>
</dbReference>
<dbReference type="OrthoDB" id="9585527at2759"/>
<protein>
    <recommendedName>
        <fullName evidence="5">Ig-like domain-containing protein</fullName>
    </recommendedName>
</protein>
<evidence type="ECO:0000259" key="5">
    <source>
        <dbReference type="PROSITE" id="PS50835"/>
    </source>
</evidence>
<dbReference type="InterPro" id="IPR036179">
    <property type="entry name" value="Ig-like_dom_sf"/>
</dbReference>
<organism evidence="6 7">
    <name type="scientific">Neotoma lepida</name>
    <name type="common">Desert woodrat</name>
    <dbReference type="NCBI Taxonomy" id="56216"/>
    <lineage>
        <taxon>Eukaryota</taxon>
        <taxon>Metazoa</taxon>
        <taxon>Chordata</taxon>
        <taxon>Craniata</taxon>
        <taxon>Vertebrata</taxon>
        <taxon>Euteleostomi</taxon>
        <taxon>Mammalia</taxon>
        <taxon>Eutheria</taxon>
        <taxon>Euarchontoglires</taxon>
        <taxon>Glires</taxon>
        <taxon>Rodentia</taxon>
        <taxon>Myomorpha</taxon>
        <taxon>Muroidea</taxon>
        <taxon>Cricetidae</taxon>
        <taxon>Neotominae</taxon>
        <taxon>Neotoma</taxon>
    </lineage>
</organism>
<dbReference type="GO" id="GO:0002250">
    <property type="term" value="P:adaptive immune response"/>
    <property type="evidence" value="ECO:0007669"/>
    <property type="project" value="UniProtKB-KW"/>
</dbReference>
<dbReference type="FunFam" id="2.60.40.10:FF:000365">
    <property type="entry name" value="If kappa light chain"/>
    <property type="match status" value="1"/>
</dbReference>
<dbReference type="AlphaFoldDB" id="A0A1A6GEJ7"/>
<feature type="domain" description="Ig-like" evidence="5">
    <location>
        <begin position="13"/>
        <end position="117"/>
    </location>
</feature>
<dbReference type="InterPro" id="IPR050150">
    <property type="entry name" value="IgV_Light_Chain"/>
</dbReference>
<proteinExistence type="predicted"/>
<keyword evidence="7" id="KW-1185">Reference proteome</keyword>
<evidence type="ECO:0000256" key="3">
    <source>
        <dbReference type="ARBA" id="ARBA00023157"/>
    </source>
</evidence>
<keyword evidence="2" id="KW-1064">Adaptive immunity</keyword>
<dbReference type="Gene3D" id="2.60.40.10">
    <property type="entry name" value="Immunoglobulins"/>
    <property type="match status" value="3"/>
</dbReference>
<dbReference type="SMART" id="SM00406">
    <property type="entry name" value="IGv"/>
    <property type="match status" value="3"/>
</dbReference>
<comment type="caution">
    <text evidence="6">The sequence shown here is derived from an EMBL/GenBank/DDBJ whole genome shotgun (WGS) entry which is preliminary data.</text>
</comment>
<evidence type="ECO:0000313" key="7">
    <source>
        <dbReference type="Proteomes" id="UP000092124"/>
    </source>
</evidence>
<feature type="domain" description="Ig-like" evidence="5">
    <location>
        <begin position="123"/>
        <end position="200"/>
    </location>
</feature>
<dbReference type="SUPFAM" id="SSF48726">
    <property type="entry name" value="Immunoglobulin"/>
    <property type="match status" value="3"/>
</dbReference>
<dbReference type="Proteomes" id="UP000092124">
    <property type="component" value="Unassembled WGS sequence"/>
</dbReference>
<dbReference type="InterPro" id="IPR013106">
    <property type="entry name" value="Ig_V-set"/>
</dbReference>
<accession>A0A1A6GEJ7</accession>
<evidence type="ECO:0000313" key="6">
    <source>
        <dbReference type="EMBL" id="OBS63742.1"/>
    </source>
</evidence>
<dbReference type="InterPro" id="IPR013783">
    <property type="entry name" value="Ig-like_fold"/>
</dbReference>
<gene>
    <name evidence="6" type="ORF">A6R68_07718</name>
</gene>
<dbReference type="PROSITE" id="PS50835">
    <property type="entry name" value="IG_LIKE"/>
    <property type="match status" value="2"/>
</dbReference>